<evidence type="ECO:0000259" key="15">
    <source>
        <dbReference type="PROSITE" id="PS51198"/>
    </source>
</evidence>
<evidence type="ECO:0000313" key="18">
    <source>
        <dbReference type="Proteomes" id="UP000240317"/>
    </source>
</evidence>
<keyword evidence="1" id="KW-0540">Nuclease</keyword>
<dbReference type="GO" id="GO:0000725">
    <property type="term" value="P:recombinational repair"/>
    <property type="evidence" value="ECO:0007669"/>
    <property type="project" value="TreeGrafter"/>
</dbReference>
<feature type="domain" description="UvrD-like helicase C-terminal" evidence="16">
    <location>
        <begin position="465"/>
        <end position="747"/>
    </location>
</feature>
<feature type="binding site" evidence="14">
    <location>
        <begin position="51"/>
        <end position="58"/>
    </location>
    <ligand>
        <name>ATP</name>
        <dbReference type="ChEBI" id="CHEBI:30616"/>
    </ligand>
</feature>
<dbReference type="Pfam" id="PF12705">
    <property type="entry name" value="PDDEXK_1"/>
    <property type="match status" value="1"/>
</dbReference>
<evidence type="ECO:0000256" key="3">
    <source>
        <dbReference type="ARBA" id="ARBA00022763"/>
    </source>
</evidence>
<dbReference type="InterPro" id="IPR038726">
    <property type="entry name" value="PDDEXK_AddAB-type"/>
</dbReference>
<dbReference type="PANTHER" id="PTHR11070">
    <property type="entry name" value="UVRD / RECB / PCRA DNA HELICASE FAMILY MEMBER"/>
    <property type="match status" value="1"/>
</dbReference>
<keyword evidence="7 14" id="KW-0067">ATP-binding</keyword>
<dbReference type="GO" id="GO:0003677">
    <property type="term" value="F:DNA binding"/>
    <property type="evidence" value="ECO:0007669"/>
    <property type="project" value="UniProtKB-KW"/>
</dbReference>
<keyword evidence="4 14" id="KW-0378">Hydrolase</keyword>
<evidence type="ECO:0000256" key="8">
    <source>
        <dbReference type="ARBA" id="ARBA00023125"/>
    </source>
</evidence>
<dbReference type="GO" id="GO:0005829">
    <property type="term" value="C:cytosol"/>
    <property type="evidence" value="ECO:0007669"/>
    <property type="project" value="TreeGrafter"/>
</dbReference>
<accession>A0A2T3W9T2</accession>
<evidence type="ECO:0000256" key="2">
    <source>
        <dbReference type="ARBA" id="ARBA00022741"/>
    </source>
</evidence>
<evidence type="ECO:0000256" key="13">
    <source>
        <dbReference type="ARBA" id="ARBA00048988"/>
    </source>
</evidence>
<evidence type="ECO:0000256" key="14">
    <source>
        <dbReference type="PROSITE-ProRule" id="PRU00560"/>
    </source>
</evidence>
<evidence type="ECO:0000256" key="12">
    <source>
        <dbReference type="ARBA" id="ARBA00034808"/>
    </source>
</evidence>
<evidence type="ECO:0000256" key="1">
    <source>
        <dbReference type="ARBA" id="ARBA00022722"/>
    </source>
</evidence>
<protein>
    <recommendedName>
        <fullName evidence="12">DNA 3'-5' helicase</fullName>
        <ecNumber evidence="12">5.6.2.4</ecNumber>
    </recommendedName>
</protein>
<dbReference type="PROSITE" id="PS51198">
    <property type="entry name" value="UVRD_HELICASE_ATP_BIND"/>
    <property type="match status" value="1"/>
</dbReference>
<gene>
    <name evidence="17" type="ORF">C8263_07340</name>
</gene>
<organism evidence="17 18">
    <name type="scientific">Deinococcus arcticus</name>
    <dbReference type="NCBI Taxonomy" id="2136176"/>
    <lineage>
        <taxon>Bacteria</taxon>
        <taxon>Thermotogati</taxon>
        <taxon>Deinococcota</taxon>
        <taxon>Deinococci</taxon>
        <taxon>Deinococcales</taxon>
        <taxon>Deinococcaceae</taxon>
        <taxon>Deinococcus</taxon>
    </lineage>
</organism>
<comment type="caution">
    <text evidence="17">The sequence shown here is derived from an EMBL/GenBank/DDBJ whole genome shotgun (WGS) entry which is preliminary data.</text>
</comment>
<dbReference type="InterPro" id="IPR011604">
    <property type="entry name" value="PDDEXK-like_dom_sf"/>
</dbReference>
<dbReference type="InterPro" id="IPR027417">
    <property type="entry name" value="P-loop_NTPase"/>
</dbReference>
<proteinExistence type="predicted"/>
<comment type="catalytic activity">
    <reaction evidence="13">
        <text>ATP + H2O = ADP + phosphate + H(+)</text>
        <dbReference type="Rhea" id="RHEA:13065"/>
        <dbReference type="ChEBI" id="CHEBI:15377"/>
        <dbReference type="ChEBI" id="CHEBI:15378"/>
        <dbReference type="ChEBI" id="CHEBI:30616"/>
        <dbReference type="ChEBI" id="CHEBI:43474"/>
        <dbReference type="ChEBI" id="CHEBI:456216"/>
        <dbReference type="EC" id="5.6.2.4"/>
    </reaction>
</comment>
<keyword evidence="3" id="KW-0227">DNA damage</keyword>
<evidence type="ECO:0000313" key="17">
    <source>
        <dbReference type="EMBL" id="PTA68597.1"/>
    </source>
</evidence>
<name>A0A2T3W9T2_9DEIO</name>
<comment type="catalytic activity">
    <reaction evidence="11">
        <text>Couples ATP hydrolysis with the unwinding of duplex DNA by translocating in the 3'-5' direction.</text>
        <dbReference type="EC" id="5.6.2.4"/>
    </reaction>
</comment>
<keyword evidence="5 14" id="KW-0347">Helicase</keyword>
<dbReference type="Proteomes" id="UP000240317">
    <property type="component" value="Unassembled WGS sequence"/>
</dbReference>
<dbReference type="InterPro" id="IPR014017">
    <property type="entry name" value="DNA_helicase_UvrD-like_C"/>
</dbReference>
<dbReference type="GO" id="GO:0005524">
    <property type="term" value="F:ATP binding"/>
    <property type="evidence" value="ECO:0007669"/>
    <property type="project" value="UniProtKB-UniRule"/>
</dbReference>
<keyword evidence="18" id="KW-1185">Reference proteome</keyword>
<dbReference type="Gene3D" id="3.90.320.10">
    <property type="match status" value="1"/>
</dbReference>
<dbReference type="InterPro" id="IPR011335">
    <property type="entry name" value="Restrct_endonuc-II-like"/>
</dbReference>
<keyword evidence="2 14" id="KW-0547">Nucleotide-binding</keyword>
<keyword evidence="9" id="KW-0234">DNA repair</keyword>
<dbReference type="SUPFAM" id="SSF52540">
    <property type="entry name" value="P-loop containing nucleoside triphosphate hydrolases"/>
    <property type="match status" value="1"/>
</dbReference>
<dbReference type="PROSITE" id="PS51217">
    <property type="entry name" value="UVRD_HELICASE_CTER"/>
    <property type="match status" value="1"/>
</dbReference>
<evidence type="ECO:0000256" key="11">
    <source>
        <dbReference type="ARBA" id="ARBA00034617"/>
    </source>
</evidence>
<evidence type="ECO:0000256" key="5">
    <source>
        <dbReference type="ARBA" id="ARBA00022806"/>
    </source>
</evidence>
<dbReference type="OrthoDB" id="9810135at2"/>
<evidence type="ECO:0000256" key="6">
    <source>
        <dbReference type="ARBA" id="ARBA00022839"/>
    </source>
</evidence>
<evidence type="ECO:0000259" key="16">
    <source>
        <dbReference type="PROSITE" id="PS51217"/>
    </source>
</evidence>
<dbReference type="PANTHER" id="PTHR11070:SF2">
    <property type="entry name" value="ATP-DEPENDENT DNA HELICASE SRS2"/>
    <property type="match status" value="1"/>
</dbReference>
<dbReference type="Pfam" id="PF13361">
    <property type="entry name" value="UvrD_C"/>
    <property type="match status" value="1"/>
</dbReference>
<evidence type="ECO:0000256" key="7">
    <source>
        <dbReference type="ARBA" id="ARBA00022840"/>
    </source>
</evidence>
<sequence>MRVLRRAPCVPGPWCGGGRMTVAAPADQGRPQFTPAQEAAVFSPSSVAISAGAGSGKTRVLAERILNLLRQGVTPGQIVAVTFTEAAAAELRERITRYVEQRADTEGPAWQTVLAGLPLMQVSTIHGLCGRVAREHPVESGAGLSFEVLDETDAQAWLDEHLFPVLAELPVDTLLAVPGKIRSDVIRTLLDDPTTARDALEVAASLAALAPQERARRAWQTVTGPWNAAMQTLQGVQGPAGDDLEQIRRAVLAVASAAPVQGAALRAVRAALQPHKGTIGRGWTKDAKAAAHTALKTLKVLAARDDLLGEATDAALTHDRAVLALREIFTHVRTRFSHLKAEQEVATFADLEAYADAALAHDAVRSYYAARWTHLLIDEAQDTNPVQWRILSALAGDSVNLTVVGDEKQSIYAFRRADVKVFRAAQDAVLRRGGAVIPMGTSFRTHAGLVAAVNTYFKGLMRGPDEARPTAARFEPLNAHRRAHPDGEDAPSVELHVIQGEDTSSLRQAEATYLAGRIQALLLAGPAVYDRALEGTRALRLSDIALLFRARTDLKVYEDALTRAGLPFVVHGGRGLYDRPEVQDAANLLQAVANPAEDMYLAAVLRGPHVQVTDDTLLALAQARGAGESLWQAARRSAHPAVQAAVTLLLSLREAGATLSASQLLAEADGRTGALLVHAAQPDGLRRVENLRRFHALLRQWAGDGVRDAASVADHLTRLARLGAQEAEAISPHPDAAQLMTIHGSKGLEFPVVIVADALRRGGGLAPSVRFDAALGVALRLPDLEEDLPEWEALERLAQERDLSEAERVAYVAFTRAADLLILSLTGGDSGKAQERFEAFVAHLPEEGVERHYLSPEEVPPVEPLGLVHAGGQPHLEVRSGPGVMLPSSLPVTSLAAYLACPRRFAYQYLEGRLPLASLWSERLQAQERNPHQRAAGRQIGDAVHRAFEHGWTPAELPERLAYLAPVDQKLVADCVQAFQGELFAEVNRRPYRREMAIQVPVGPLLFEGVVDAFDEADRFVLDYKTDRAFHPEHHLPQLALYAHHLNAERAALAYLKDVKALHVFREEDLARGMQLVGGAVEQMTALDFAPTPGAGTCRTCAFRGVCDAAVLVETL</sequence>
<feature type="domain" description="UvrD-like helicase ATP-binding" evidence="15">
    <location>
        <begin position="30"/>
        <end position="446"/>
    </location>
</feature>
<dbReference type="EC" id="5.6.2.4" evidence="12"/>
<reference evidence="17 18" key="1">
    <citation type="submission" date="2018-03" db="EMBL/GenBank/DDBJ databases">
        <title>Draft genome of Deinococcus sp. OD32.</title>
        <authorList>
            <person name="Wang X.-P."/>
            <person name="Du Z.-J."/>
        </authorList>
    </citation>
    <scope>NUCLEOTIDE SEQUENCE [LARGE SCALE GENOMIC DNA]</scope>
    <source>
        <strain evidence="17 18">OD32</strain>
    </source>
</reference>
<dbReference type="InterPro" id="IPR014016">
    <property type="entry name" value="UvrD-like_ATP-bd"/>
</dbReference>
<dbReference type="EMBL" id="PYSV01000005">
    <property type="protein sequence ID" value="PTA68597.1"/>
    <property type="molecule type" value="Genomic_DNA"/>
</dbReference>
<dbReference type="GO" id="GO:0043138">
    <property type="term" value="F:3'-5' DNA helicase activity"/>
    <property type="evidence" value="ECO:0007669"/>
    <property type="project" value="UniProtKB-EC"/>
</dbReference>
<dbReference type="GO" id="GO:0004527">
    <property type="term" value="F:exonuclease activity"/>
    <property type="evidence" value="ECO:0007669"/>
    <property type="project" value="UniProtKB-KW"/>
</dbReference>
<keyword evidence="8" id="KW-0238">DNA-binding</keyword>
<dbReference type="SUPFAM" id="SSF52980">
    <property type="entry name" value="Restriction endonuclease-like"/>
    <property type="match status" value="1"/>
</dbReference>
<dbReference type="Gene3D" id="1.10.486.10">
    <property type="entry name" value="PCRA, domain 4"/>
    <property type="match status" value="1"/>
</dbReference>
<dbReference type="InterPro" id="IPR000212">
    <property type="entry name" value="DNA_helicase_UvrD/REP"/>
</dbReference>
<dbReference type="AlphaFoldDB" id="A0A2T3W9T2"/>
<keyword evidence="6" id="KW-0269">Exonuclease</keyword>
<evidence type="ECO:0000256" key="9">
    <source>
        <dbReference type="ARBA" id="ARBA00023204"/>
    </source>
</evidence>
<evidence type="ECO:0000256" key="4">
    <source>
        <dbReference type="ARBA" id="ARBA00022801"/>
    </source>
</evidence>
<dbReference type="Pfam" id="PF00580">
    <property type="entry name" value="UvrD-helicase"/>
    <property type="match status" value="1"/>
</dbReference>
<evidence type="ECO:0000256" key="10">
    <source>
        <dbReference type="ARBA" id="ARBA00023235"/>
    </source>
</evidence>
<dbReference type="Gene3D" id="3.40.50.300">
    <property type="entry name" value="P-loop containing nucleotide triphosphate hydrolases"/>
    <property type="match status" value="3"/>
</dbReference>
<keyword evidence="10" id="KW-0413">Isomerase</keyword>
<dbReference type="Gene3D" id="3.30.160.800">
    <property type="match status" value="1"/>
</dbReference>